<dbReference type="AlphaFoldDB" id="A0AAV0VM35"/>
<protein>
    <submittedName>
        <fullName evidence="1">Uncharacterized protein</fullName>
    </submittedName>
</protein>
<proteinExistence type="predicted"/>
<reference evidence="1 2" key="1">
    <citation type="submission" date="2023-01" db="EMBL/GenBank/DDBJ databases">
        <authorList>
            <person name="Whitehead M."/>
        </authorList>
    </citation>
    <scope>NUCLEOTIDE SEQUENCE [LARGE SCALE GENOMIC DNA]</scope>
</reference>
<comment type="caution">
    <text evidence="1">The sequence shown here is derived from an EMBL/GenBank/DDBJ whole genome shotgun (WGS) entry which is preliminary data.</text>
</comment>
<dbReference type="Proteomes" id="UP001160148">
    <property type="component" value="Unassembled WGS sequence"/>
</dbReference>
<dbReference type="EMBL" id="CARXXK010000001">
    <property type="protein sequence ID" value="CAI6344272.1"/>
    <property type="molecule type" value="Genomic_DNA"/>
</dbReference>
<name>A0AAV0VM35_9HEMI</name>
<gene>
    <name evidence="1" type="ORF">MEUPH1_LOCUS1427</name>
</gene>
<evidence type="ECO:0000313" key="1">
    <source>
        <dbReference type="EMBL" id="CAI6344272.1"/>
    </source>
</evidence>
<sequence>MMWCAICACIREPTSSLYDDKNNHPMACIQPILYGKLSSDEGLFASRSRLHYIEAESVPTTIDPTETLEDINEERCIRRRGSVWPKSTLRYVDFAAGRRAQ</sequence>
<organism evidence="1 2">
    <name type="scientific">Macrosiphum euphorbiae</name>
    <name type="common">potato aphid</name>
    <dbReference type="NCBI Taxonomy" id="13131"/>
    <lineage>
        <taxon>Eukaryota</taxon>
        <taxon>Metazoa</taxon>
        <taxon>Ecdysozoa</taxon>
        <taxon>Arthropoda</taxon>
        <taxon>Hexapoda</taxon>
        <taxon>Insecta</taxon>
        <taxon>Pterygota</taxon>
        <taxon>Neoptera</taxon>
        <taxon>Paraneoptera</taxon>
        <taxon>Hemiptera</taxon>
        <taxon>Sternorrhyncha</taxon>
        <taxon>Aphidomorpha</taxon>
        <taxon>Aphidoidea</taxon>
        <taxon>Aphididae</taxon>
        <taxon>Macrosiphini</taxon>
        <taxon>Macrosiphum</taxon>
    </lineage>
</organism>
<keyword evidence="2" id="KW-1185">Reference proteome</keyword>
<accession>A0AAV0VM35</accession>
<evidence type="ECO:0000313" key="2">
    <source>
        <dbReference type="Proteomes" id="UP001160148"/>
    </source>
</evidence>